<evidence type="ECO:0000313" key="2">
    <source>
        <dbReference type="Proteomes" id="UP000814140"/>
    </source>
</evidence>
<keyword evidence="2" id="KW-1185">Reference proteome</keyword>
<gene>
    <name evidence="1" type="ORF">BV25DRAFT_1894667</name>
</gene>
<evidence type="ECO:0000313" key="1">
    <source>
        <dbReference type="EMBL" id="KAI0056010.1"/>
    </source>
</evidence>
<name>A0ACB8SJ92_9AGAM</name>
<comment type="caution">
    <text evidence="1">The sequence shown here is derived from an EMBL/GenBank/DDBJ whole genome shotgun (WGS) entry which is preliminary data.</text>
</comment>
<reference evidence="1" key="2">
    <citation type="journal article" date="2022" name="New Phytol.">
        <title>Evolutionary transition to the ectomycorrhizal habit in the genomes of a hyperdiverse lineage of mushroom-forming fungi.</title>
        <authorList>
            <person name="Looney B."/>
            <person name="Miyauchi S."/>
            <person name="Morin E."/>
            <person name="Drula E."/>
            <person name="Courty P.E."/>
            <person name="Kohler A."/>
            <person name="Kuo A."/>
            <person name="LaButti K."/>
            <person name="Pangilinan J."/>
            <person name="Lipzen A."/>
            <person name="Riley R."/>
            <person name="Andreopoulos W."/>
            <person name="He G."/>
            <person name="Johnson J."/>
            <person name="Nolan M."/>
            <person name="Tritt A."/>
            <person name="Barry K.W."/>
            <person name="Grigoriev I.V."/>
            <person name="Nagy L.G."/>
            <person name="Hibbett D."/>
            <person name="Henrissat B."/>
            <person name="Matheny P.B."/>
            <person name="Labbe J."/>
            <person name="Martin F.M."/>
        </authorList>
    </citation>
    <scope>NUCLEOTIDE SEQUENCE</scope>
    <source>
        <strain evidence="1">HHB10654</strain>
    </source>
</reference>
<protein>
    <submittedName>
        <fullName evidence="1">Uncharacterized protein</fullName>
    </submittedName>
</protein>
<dbReference type="Proteomes" id="UP000814140">
    <property type="component" value="Unassembled WGS sequence"/>
</dbReference>
<dbReference type="EMBL" id="MU277273">
    <property type="protein sequence ID" value="KAI0056010.1"/>
    <property type="molecule type" value="Genomic_DNA"/>
</dbReference>
<proteinExistence type="predicted"/>
<reference evidence="1" key="1">
    <citation type="submission" date="2021-03" db="EMBL/GenBank/DDBJ databases">
        <authorList>
            <consortium name="DOE Joint Genome Institute"/>
            <person name="Ahrendt S."/>
            <person name="Looney B.P."/>
            <person name="Miyauchi S."/>
            <person name="Morin E."/>
            <person name="Drula E."/>
            <person name="Courty P.E."/>
            <person name="Chicoki N."/>
            <person name="Fauchery L."/>
            <person name="Kohler A."/>
            <person name="Kuo A."/>
            <person name="Labutti K."/>
            <person name="Pangilinan J."/>
            <person name="Lipzen A."/>
            <person name="Riley R."/>
            <person name="Andreopoulos W."/>
            <person name="He G."/>
            <person name="Johnson J."/>
            <person name="Barry K.W."/>
            <person name="Grigoriev I.V."/>
            <person name="Nagy L."/>
            <person name="Hibbett D."/>
            <person name="Henrissat B."/>
            <person name="Matheny P.B."/>
            <person name="Labbe J."/>
            <person name="Martin F."/>
        </authorList>
    </citation>
    <scope>NUCLEOTIDE SEQUENCE</scope>
    <source>
        <strain evidence="1">HHB10654</strain>
    </source>
</reference>
<sequence length="68" mass="7832">MMTMLSPWTSLPGNSVSLVLILGFFYLFRYLRSPWRKVPRGPRGLPLLGNIRELANTKWLASLARRNT</sequence>
<accession>A0ACB8SJ92</accession>
<organism evidence="1 2">
    <name type="scientific">Artomyces pyxidatus</name>
    <dbReference type="NCBI Taxonomy" id="48021"/>
    <lineage>
        <taxon>Eukaryota</taxon>
        <taxon>Fungi</taxon>
        <taxon>Dikarya</taxon>
        <taxon>Basidiomycota</taxon>
        <taxon>Agaricomycotina</taxon>
        <taxon>Agaricomycetes</taxon>
        <taxon>Russulales</taxon>
        <taxon>Auriscalpiaceae</taxon>
        <taxon>Artomyces</taxon>
    </lineage>
</organism>